<evidence type="ECO:0000313" key="1">
    <source>
        <dbReference type="EMBL" id="KIM91847.1"/>
    </source>
</evidence>
<dbReference type="InParanoid" id="A0A0C3CQC1"/>
<name>A0A0C3CQC1_PILCF</name>
<protein>
    <submittedName>
        <fullName evidence="1">Uncharacterized protein</fullName>
    </submittedName>
</protein>
<keyword evidence="2" id="KW-1185">Reference proteome</keyword>
<accession>A0A0C3CQC1</accession>
<reference evidence="1 2" key="1">
    <citation type="submission" date="2014-04" db="EMBL/GenBank/DDBJ databases">
        <authorList>
            <consortium name="DOE Joint Genome Institute"/>
            <person name="Kuo A."/>
            <person name="Tarkka M."/>
            <person name="Buscot F."/>
            <person name="Kohler A."/>
            <person name="Nagy L.G."/>
            <person name="Floudas D."/>
            <person name="Copeland A."/>
            <person name="Barry K.W."/>
            <person name="Cichocki N."/>
            <person name="Veneault-Fourrey C."/>
            <person name="LaButti K."/>
            <person name="Lindquist E.A."/>
            <person name="Lipzen A."/>
            <person name="Lundell T."/>
            <person name="Morin E."/>
            <person name="Murat C."/>
            <person name="Sun H."/>
            <person name="Tunlid A."/>
            <person name="Henrissat B."/>
            <person name="Grigoriev I.V."/>
            <person name="Hibbett D.S."/>
            <person name="Martin F."/>
            <person name="Nordberg H.P."/>
            <person name="Cantor M.N."/>
            <person name="Hua S.X."/>
        </authorList>
    </citation>
    <scope>NUCLEOTIDE SEQUENCE [LARGE SCALE GENOMIC DNA]</scope>
    <source>
        <strain evidence="1 2">F 1598</strain>
    </source>
</reference>
<gene>
    <name evidence="1" type="ORF">PILCRDRAFT_100982</name>
</gene>
<organism evidence="1 2">
    <name type="scientific">Piloderma croceum (strain F 1598)</name>
    <dbReference type="NCBI Taxonomy" id="765440"/>
    <lineage>
        <taxon>Eukaryota</taxon>
        <taxon>Fungi</taxon>
        <taxon>Dikarya</taxon>
        <taxon>Basidiomycota</taxon>
        <taxon>Agaricomycotina</taxon>
        <taxon>Agaricomycetes</taxon>
        <taxon>Agaricomycetidae</taxon>
        <taxon>Atheliales</taxon>
        <taxon>Atheliaceae</taxon>
        <taxon>Piloderma</taxon>
    </lineage>
</organism>
<evidence type="ECO:0000313" key="2">
    <source>
        <dbReference type="Proteomes" id="UP000054166"/>
    </source>
</evidence>
<dbReference type="HOGENOM" id="CLU_2638907_0_0_1"/>
<dbReference type="Proteomes" id="UP000054166">
    <property type="component" value="Unassembled WGS sequence"/>
</dbReference>
<dbReference type="EMBL" id="KN832970">
    <property type="protein sequence ID" value="KIM91847.1"/>
    <property type="molecule type" value="Genomic_DNA"/>
</dbReference>
<proteinExistence type="predicted"/>
<reference evidence="2" key="2">
    <citation type="submission" date="2015-01" db="EMBL/GenBank/DDBJ databases">
        <title>Evolutionary Origins and Diversification of the Mycorrhizal Mutualists.</title>
        <authorList>
            <consortium name="DOE Joint Genome Institute"/>
            <consortium name="Mycorrhizal Genomics Consortium"/>
            <person name="Kohler A."/>
            <person name="Kuo A."/>
            <person name="Nagy L.G."/>
            <person name="Floudas D."/>
            <person name="Copeland A."/>
            <person name="Barry K.W."/>
            <person name="Cichocki N."/>
            <person name="Veneault-Fourrey C."/>
            <person name="LaButti K."/>
            <person name="Lindquist E.A."/>
            <person name="Lipzen A."/>
            <person name="Lundell T."/>
            <person name="Morin E."/>
            <person name="Murat C."/>
            <person name="Riley R."/>
            <person name="Ohm R."/>
            <person name="Sun H."/>
            <person name="Tunlid A."/>
            <person name="Henrissat B."/>
            <person name="Grigoriev I.V."/>
            <person name="Hibbett D.S."/>
            <person name="Martin F."/>
        </authorList>
    </citation>
    <scope>NUCLEOTIDE SEQUENCE [LARGE SCALE GENOMIC DNA]</scope>
    <source>
        <strain evidence="2">F 1598</strain>
    </source>
</reference>
<dbReference type="AlphaFoldDB" id="A0A0C3CQC1"/>
<sequence>MRCMLSPIKYASFPRMRKFLAHNAALTLFLKNRVSLFYQYLSDVFLTKWPWFRMMYAISVILSSFQQKNILNPVHTP</sequence>